<dbReference type="PANTHER" id="PTHR32361">
    <property type="entry name" value="FERRIC/CUPRIC REDUCTASE TRANSMEMBRANE COMPONENT"/>
    <property type="match status" value="1"/>
</dbReference>
<feature type="transmembrane region" description="Helical" evidence="10">
    <location>
        <begin position="5"/>
        <end position="21"/>
    </location>
</feature>
<organism evidence="12 13">
    <name type="scientific">Penicillium brasilianum</name>
    <dbReference type="NCBI Taxonomy" id="104259"/>
    <lineage>
        <taxon>Eukaryota</taxon>
        <taxon>Fungi</taxon>
        <taxon>Dikarya</taxon>
        <taxon>Ascomycota</taxon>
        <taxon>Pezizomycotina</taxon>
        <taxon>Eurotiomycetes</taxon>
        <taxon>Eurotiomycetidae</taxon>
        <taxon>Eurotiales</taxon>
        <taxon>Aspergillaceae</taxon>
        <taxon>Penicillium</taxon>
    </lineage>
</organism>
<name>A0A0F7VHL9_PENBI</name>
<dbReference type="Pfam" id="PF08022">
    <property type="entry name" value="FAD_binding_8"/>
    <property type="match status" value="1"/>
</dbReference>
<evidence type="ECO:0000259" key="11">
    <source>
        <dbReference type="PROSITE" id="PS51384"/>
    </source>
</evidence>
<feature type="transmembrane region" description="Helical" evidence="10">
    <location>
        <begin position="159"/>
        <end position="179"/>
    </location>
</feature>
<dbReference type="AlphaFoldDB" id="A0A0F7VHL9"/>
<dbReference type="OrthoDB" id="4494341at2759"/>
<evidence type="ECO:0000313" key="13">
    <source>
        <dbReference type="Proteomes" id="UP000042958"/>
    </source>
</evidence>
<sequence length="527" mass="58721">MEVAAIYAIAAGGILLALLLIQTRSVLIGWTESLSVLLSRYLTLPVLIRRHRIWGPWTRSGVLIHMIYISTNITLVFLKTDSFTGAGRRAGELALINSIFPLSALHLSYLADLLGIKWRTCRKIHHATGWMVVALVSFHIIAEIQSQSFGFPLGDTRNLFTMIGVTSLSALALFSIPFFRQWSYEIFLRAHQILAGLFVYGTWQHLSAHNGSPKLYVYIALGILGLTTCLELATLFYRNGLFSGRGAPRALVSPAFWKSQESGNTAIAAHIRVALPRPVKVEPGQYINLWVPSVTLWSWTQTHPFTVTSWSRGKQDTLDLLVQPRRGMTLDLLRCTTVNPDSSVSLLALFTGPHGTSEDVSHYETALMIASGFGIAATLPYLKKMIYGYNTCALQVRRLHLVWQIDSIEMTTSAQSLLDALLEDDVIDKGYILSISIYVGNGLAHNRTPVGKHDRACFYQGMPDYHHIVSLEASGSQIERLPNIRDERGQTLVMVSTPNDLRDDIRGIVRSHLHQGVTLSELEYQPE</sequence>
<dbReference type="EC" id="1.16.1.9" evidence="2"/>
<keyword evidence="8 10" id="KW-0472">Membrane</keyword>
<evidence type="ECO:0000256" key="9">
    <source>
        <dbReference type="ARBA" id="ARBA00048483"/>
    </source>
</evidence>
<keyword evidence="3" id="KW-0813">Transport</keyword>
<feature type="transmembrane region" description="Helical" evidence="10">
    <location>
        <begin position="128"/>
        <end position="147"/>
    </location>
</feature>
<dbReference type="PROSITE" id="PS51384">
    <property type="entry name" value="FAD_FR"/>
    <property type="match status" value="1"/>
</dbReference>
<evidence type="ECO:0000256" key="1">
    <source>
        <dbReference type="ARBA" id="ARBA00004651"/>
    </source>
</evidence>
<dbReference type="Gene3D" id="3.40.50.80">
    <property type="entry name" value="Nucleotide-binding domain of ferredoxin-NADP reductase (FNR) module"/>
    <property type="match status" value="1"/>
</dbReference>
<dbReference type="InterPro" id="IPR017927">
    <property type="entry name" value="FAD-bd_FR_type"/>
</dbReference>
<evidence type="ECO:0000313" key="12">
    <source>
        <dbReference type="EMBL" id="CEO59625.1"/>
    </source>
</evidence>
<evidence type="ECO:0000256" key="4">
    <source>
        <dbReference type="ARBA" id="ARBA00022475"/>
    </source>
</evidence>
<dbReference type="Proteomes" id="UP000042958">
    <property type="component" value="Unassembled WGS sequence"/>
</dbReference>
<protein>
    <recommendedName>
        <fullName evidence="2">ferric-chelate reductase (NADPH)</fullName>
        <ecNumber evidence="2">1.16.1.9</ecNumber>
    </recommendedName>
</protein>
<feature type="transmembrane region" description="Helical" evidence="10">
    <location>
        <begin position="98"/>
        <end position="116"/>
    </location>
</feature>
<accession>A0A0F7VHL9</accession>
<evidence type="ECO:0000256" key="8">
    <source>
        <dbReference type="ARBA" id="ARBA00023136"/>
    </source>
</evidence>
<dbReference type="SUPFAM" id="SSF63380">
    <property type="entry name" value="Riboflavin synthase domain-like"/>
    <property type="match status" value="1"/>
</dbReference>
<comment type="subcellular location">
    <subcellularLocation>
        <location evidence="1">Cell membrane</location>
        <topology evidence="1">Multi-pass membrane protein</topology>
    </subcellularLocation>
</comment>
<dbReference type="CDD" id="cd06186">
    <property type="entry name" value="NOX_Duox_like_FAD_NADP"/>
    <property type="match status" value="1"/>
</dbReference>
<comment type="catalytic activity">
    <reaction evidence="9">
        <text>2 a Fe(II)-siderophore + NADP(+) + H(+) = 2 a Fe(III)-siderophore + NADPH</text>
        <dbReference type="Rhea" id="RHEA:28795"/>
        <dbReference type="Rhea" id="RHEA-COMP:11342"/>
        <dbReference type="Rhea" id="RHEA-COMP:11344"/>
        <dbReference type="ChEBI" id="CHEBI:15378"/>
        <dbReference type="ChEBI" id="CHEBI:29033"/>
        <dbReference type="ChEBI" id="CHEBI:29034"/>
        <dbReference type="ChEBI" id="CHEBI:57783"/>
        <dbReference type="ChEBI" id="CHEBI:58349"/>
        <dbReference type="EC" id="1.16.1.9"/>
    </reaction>
</comment>
<dbReference type="GO" id="GO:0052851">
    <property type="term" value="F:ferric-chelate reductase (NADPH) activity"/>
    <property type="evidence" value="ECO:0007669"/>
    <property type="project" value="UniProtKB-EC"/>
</dbReference>
<dbReference type="InterPro" id="IPR013112">
    <property type="entry name" value="FAD-bd_8"/>
</dbReference>
<evidence type="ECO:0000256" key="6">
    <source>
        <dbReference type="ARBA" id="ARBA00022989"/>
    </source>
</evidence>
<gene>
    <name evidence="12" type="ORF">PMG11_04294</name>
</gene>
<feature type="transmembrane region" description="Helical" evidence="10">
    <location>
        <begin position="60"/>
        <end position="78"/>
    </location>
</feature>
<dbReference type="STRING" id="104259.A0A0F7VHL9"/>
<dbReference type="GO" id="GO:0006879">
    <property type="term" value="P:intracellular iron ion homeostasis"/>
    <property type="evidence" value="ECO:0007669"/>
    <property type="project" value="TreeGrafter"/>
</dbReference>
<keyword evidence="6 10" id="KW-1133">Transmembrane helix</keyword>
<evidence type="ECO:0000256" key="2">
    <source>
        <dbReference type="ARBA" id="ARBA00012668"/>
    </source>
</evidence>
<keyword evidence="7" id="KW-0406">Ion transport</keyword>
<keyword evidence="13" id="KW-1185">Reference proteome</keyword>
<dbReference type="InterPro" id="IPR039261">
    <property type="entry name" value="FNR_nucleotide-bd"/>
</dbReference>
<dbReference type="EMBL" id="CDHK01000003">
    <property type="protein sequence ID" value="CEO59625.1"/>
    <property type="molecule type" value="Genomic_DNA"/>
</dbReference>
<dbReference type="GO" id="GO:0006826">
    <property type="term" value="P:iron ion transport"/>
    <property type="evidence" value="ECO:0007669"/>
    <property type="project" value="TreeGrafter"/>
</dbReference>
<keyword evidence="4" id="KW-1003">Cell membrane</keyword>
<feature type="transmembrane region" description="Helical" evidence="10">
    <location>
        <begin position="27"/>
        <end position="48"/>
    </location>
</feature>
<evidence type="ECO:0000256" key="3">
    <source>
        <dbReference type="ARBA" id="ARBA00022448"/>
    </source>
</evidence>
<evidence type="ECO:0000256" key="7">
    <source>
        <dbReference type="ARBA" id="ARBA00023065"/>
    </source>
</evidence>
<feature type="domain" description="FAD-binding FR-type" evidence="11">
    <location>
        <begin position="248"/>
        <end position="360"/>
    </location>
</feature>
<dbReference type="PANTHER" id="PTHR32361:SF26">
    <property type="entry name" value="FAD-BINDING 8 DOMAIN-CONTAINING PROTEIN-RELATED"/>
    <property type="match status" value="1"/>
</dbReference>
<dbReference type="Pfam" id="PF01794">
    <property type="entry name" value="Ferric_reduct"/>
    <property type="match status" value="1"/>
</dbReference>
<dbReference type="FunFam" id="3.40.50.80:FF:000071">
    <property type="entry name" value="Cell surface metalloreductase (FreA), putative"/>
    <property type="match status" value="1"/>
</dbReference>
<feature type="transmembrane region" description="Helical" evidence="10">
    <location>
        <begin position="215"/>
        <end position="237"/>
    </location>
</feature>
<dbReference type="InterPro" id="IPR017938">
    <property type="entry name" value="Riboflavin_synthase-like_b-brl"/>
</dbReference>
<dbReference type="GO" id="GO:0015677">
    <property type="term" value="P:copper ion import"/>
    <property type="evidence" value="ECO:0007669"/>
    <property type="project" value="TreeGrafter"/>
</dbReference>
<evidence type="ECO:0000256" key="10">
    <source>
        <dbReference type="SAM" id="Phobius"/>
    </source>
</evidence>
<dbReference type="InterPro" id="IPR051410">
    <property type="entry name" value="Ferric/Cupric_Reductase"/>
</dbReference>
<dbReference type="InterPro" id="IPR013130">
    <property type="entry name" value="Fe3_Rdtase_TM_dom"/>
</dbReference>
<proteinExistence type="predicted"/>
<keyword evidence="5 10" id="KW-0812">Transmembrane</keyword>
<reference evidence="13" key="1">
    <citation type="journal article" date="2015" name="Genome Announc.">
        <title>Draft genome sequence of the fungus Penicillium brasilianum MG11.</title>
        <authorList>
            <person name="Horn F."/>
            <person name="Linde J."/>
            <person name="Mattern D.J."/>
            <person name="Walther G."/>
            <person name="Guthke R."/>
            <person name="Brakhage A.A."/>
            <person name="Valiante V."/>
        </authorList>
    </citation>
    <scope>NUCLEOTIDE SEQUENCE [LARGE SCALE GENOMIC DNA]</scope>
    <source>
        <strain evidence="13">MG11</strain>
    </source>
</reference>
<dbReference type="GO" id="GO:0005886">
    <property type="term" value="C:plasma membrane"/>
    <property type="evidence" value="ECO:0007669"/>
    <property type="project" value="UniProtKB-SubCell"/>
</dbReference>
<evidence type="ECO:0000256" key="5">
    <source>
        <dbReference type="ARBA" id="ARBA00022692"/>
    </source>
</evidence>